<dbReference type="Gene3D" id="3.90.25.10">
    <property type="entry name" value="UDP-galactose 4-epimerase, domain 1"/>
    <property type="match status" value="1"/>
</dbReference>
<evidence type="ECO:0000313" key="5">
    <source>
        <dbReference type="Proteomes" id="UP000825729"/>
    </source>
</evidence>
<comment type="caution">
    <text evidence="4">The sequence shown here is derived from an EMBL/GenBank/DDBJ whole genome shotgun (WGS) entry which is preliminary data.</text>
</comment>
<feature type="compositionally biased region" description="Basic and acidic residues" evidence="2">
    <location>
        <begin position="124"/>
        <end position="142"/>
    </location>
</feature>
<dbReference type="PANTHER" id="PTHR43349">
    <property type="entry name" value="PINORESINOL REDUCTASE-RELATED"/>
    <property type="match status" value="1"/>
</dbReference>
<organism evidence="4 5">
    <name type="scientific">Aristolochia fimbriata</name>
    <name type="common">White veined hardy Dutchman's pipe vine</name>
    <dbReference type="NCBI Taxonomy" id="158543"/>
    <lineage>
        <taxon>Eukaryota</taxon>
        <taxon>Viridiplantae</taxon>
        <taxon>Streptophyta</taxon>
        <taxon>Embryophyta</taxon>
        <taxon>Tracheophyta</taxon>
        <taxon>Spermatophyta</taxon>
        <taxon>Magnoliopsida</taxon>
        <taxon>Magnoliidae</taxon>
        <taxon>Piperales</taxon>
        <taxon>Aristolochiaceae</taxon>
        <taxon>Aristolochia</taxon>
    </lineage>
</organism>
<dbReference type="Proteomes" id="UP000825729">
    <property type="component" value="Unassembled WGS sequence"/>
</dbReference>
<sequence length="142" mass="15782">MDVDRVHEVDPAKSMFETKAKVRRMVEAKGIPYTSVSNNCMAGNFLPSLSQQGYPPCPPRDKVTILGDGQSRAIFVSEEDVAVYTIKSVDDPRTLDKILYVRPPANIDLLNGGTGFPLGEEDREDTREDLCDRGGSHKQIER</sequence>
<dbReference type="InterPro" id="IPR036291">
    <property type="entry name" value="NAD(P)-bd_dom_sf"/>
</dbReference>
<feature type="domain" description="NmrA-like" evidence="3">
    <location>
        <begin position="2"/>
        <end position="107"/>
    </location>
</feature>
<dbReference type="EMBL" id="JAINDJ010000003">
    <property type="protein sequence ID" value="KAG9452703.1"/>
    <property type="molecule type" value="Genomic_DNA"/>
</dbReference>
<dbReference type="Pfam" id="PF05368">
    <property type="entry name" value="NmrA"/>
    <property type="match status" value="1"/>
</dbReference>
<evidence type="ECO:0000256" key="2">
    <source>
        <dbReference type="SAM" id="MobiDB-lite"/>
    </source>
</evidence>
<gene>
    <name evidence="4" type="ORF">H6P81_005607</name>
</gene>
<dbReference type="Gene3D" id="3.40.50.720">
    <property type="entry name" value="NAD(P)-binding Rossmann-like Domain"/>
    <property type="match status" value="1"/>
</dbReference>
<comment type="similarity">
    <text evidence="1">Belongs to the NmrA-type oxidoreductase family. Isoflavone reductase subfamily.</text>
</comment>
<accession>A0AAV7EZF9</accession>
<feature type="region of interest" description="Disordered" evidence="2">
    <location>
        <begin position="112"/>
        <end position="142"/>
    </location>
</feature>
<reference evidence="4 5" key="1">
    <citation type="submission" date="2021-07" db="EMBL/GenBank/DDBJ databases">
        <title>The Aristolochia fimbriata genome: insights into angiosperm evolution, floral development and chemical biosynthesis.</title>
        <authorList>
            <person name="Jiao Y."/>
        </authorList>
    </citation>
    <scope>NUCLEOTIDE SEQUENCE [LARGE SCALE GENOMIC DNA]</scope>
    <source>
        <strain evidence="4">IBCAS-2021</strain>
        <tissue evidence="4">Leaf</tissue>
    </source>
</reference>
<dbReference type="InterPro" id="IPR008030">
    <property type="entry name" value="NmrA-like"/>
</dbReference>
<name>A0AAV7EZF9_ARIFI</name>
<dbReference type="PANTHER" id="PTHR43349:SF35">
    <property type="entry name" value="PHENYLCOUMARAN BENZYLIC ETHER REDUCTASE 1"/>
    <property type="match status" value="1"/>
</dbReference>
<evidence type="ECO:0000313" key="4">
    <source>
        <dbReference type="EMBL" id="KAG9452703.1"/>
    </source>
</evidence>
<proteinExistence type="inferred from homology"/>
<keyword evidence="5" id="KW-1185">Reference proteome</keyword>
<dbReference type="SUPFAM" id="SSF51735">
    <property type="entry name" value="NAD(P)-binding Rossmann-fold domains"/>
    <property type="match status" value="1"/>
</dbReference>
<evidence type="ECO:0000256" key="1">
    <source>
        <dbReference type="ARBA" id="ARBA00005725"/>
    </source>
</evidence>
<dbReference type="AlphaFoldDB" id="A0AAV7EZF9"/>
<protein>
    <recommendedName>
        <fullName evidence="3">NmrA-like domain-containing protein</fullName>
    </recommendedName>
</protein>
<evidence type="ECO:0000259" key="3">
    <source>
        <dbReference type="Pfam" id="PF05368"/>
    </source>
</evidence>
<dbReference type="InterPro" id="IPR050608">
    <property type="entry name" value="NmrA-type/Isoflavone_red_sf"/>
</dbReference>